<reference evidence="3" key="1">
    <citation type="journal article" date="2014" name="Int. J. Syst. Evol. Microbiol.">
        <title>Complete genome sequence of Corynebacterium casei LMG S-19264T (=DSM 44701T), isolated from a smear-ripened cheese.</title>
        <authorList>
            <consortium name="US DOE Joint Genome Institute (JGI-PGF)"/>
            <person name="Walter F."/>
            <person name="Albersmeier A."/>
            <person name="Kalinowski J."/>
            <person name="Ruckert C."/>
        </authorList>
    </citation>
    <scope>NUCLEOTIDE SEQUENCE</scope>
    <source>
        <strain evidence="3">KCTC 23077</strain>
    </source>
</reference>
<feature type="domain" description="AB hydrolase-1" evidence="2">
    <location>
        <begin position="45"/>
        <end position="281"/>
    </location>
</feature>
<feature type="compositionally biased region" description="Pro residues" evidence="1">
    <location>
        <begin position="1"/>
        <end position="14"/>
    </location>
</feature>
<dbReference type="RefSeq" id="WP_189455185.1">
    <property type="nucleotide sequence ID" value="NZ_BMYD01000002.1"/>
</dbReference>
<keyword evidence="4" id="KW-1185">Reference proteome</keyword>
<dbReference type="PANTHER" id="PTHR43689">
    <property type="entry name" value="HYDROLASE"/>
    <property type="match status" value="1"/>
</dbReference>
<name>A0A918W7Z3_9GAMM</name>
<dbReference type="PRINTS" id="PR00412">
    <property type="entry name" value="EPOXHYDRLASE"/>
</dbReference>
<dbReference type="PRINTS" id="PR00111">
    <property type="entry name" value="ABHYDROLASE"/>
</dbReference>
<dbReference type="Gene3D" id="3.40.50.1820">
    <property type="entry name" value="alpha/beta hydrolase"/>
    <property type="match status" value="1"/>
</dbReference>
<dbReference type="InterPro" id="IPR000073">
    <property type="entry name" value="AB_hydrolase_1"/>
</dbReference>
<dbReference type="InterPro" id="IPR000639">
    <property type="entry name" value="Epox_hydrolase-like"/>
</dbReference>
<evidence type="ECO:0000313" key="4">
    <source>
        <dbReference type="Proteomes" id="UP000646426"/>
    </source>
</evidence>
<proteinExistence type="predicted"/>
<evidence type="ECO:0000313" key="3">
    <source>
        <dbReference type="EMBL" id="GHA79301.1"/>
    </source>
</evidence>
<dbReference type="SUPFAM" id="SSF53474">
    <property type="entry name" value="alpha/beta-Hydrolases"/>
    <property type="match status" value="1"/>
</dbReference>
<dbReference type="Pfam" id="PF00561">
    <property type="entry name" value="Abhydrolase_1"/>
    <property type="match status" value="1"/>
</dbReference>
<dbReference type="AlphaFoldDB" id="A0A918W7Z3"/>
<protein>
    <submittedName>
        <fullName evidence="3">Oxidoreductase</fullName>
    </submittedName>
</protein>
<feature type="region of interest" description="Disordered" evidence="1">
    <location>
        <begin position="1"/>
        <end position="24"/>
    </location>
</feature>
<dbReference type="PANTHER" id="PTHR43689:SF8">
    <property type="entry name" value="ALPHA_BETA-HYDROLASES SUPERFAMILY PROTEIN"/>
    <property type="match status" value="1"/>
</dbReference>
<accession>A0A918W7Z3</accession>
<dbReference type="EMBL" id="BMYD01000002">
    <property type="protein sequence ID" value="GHA79301.1"/>
    <property type="molecule type" value="Genomic_DNA"/>
</dbReference>
<dbReference type="GO" id="GO:0003824">
    <property type="term" value="F:catalytic activity"/>
    <property type="evidence" value="ECO:0007669"/>
    <property type="project" value="InterPro"/>
</dbReference>
<organism evidence="3 4">
    <name type="scientific">Cognatilysobacter bugurensis</name>
    <dbReference type="NCBI Taxonomy" id="543356"/>
    <lineage>
        <taxon>Bacteria</taxon>
        <taxon>Pseudomonadati</taxon>
        <taxon>Pseudomonadota</taxon>
        <taxon>Gammaproteobacteria</taxon>
        <taxon>Lysobacterales</taxon>
        <taxon>Lysobacteraceae</taxon>
        <taxon>Cognatilysobacter</taxon>
    </lineage>
</organism>
<dbReference type="Proteomes" id="UP000646426">
    <property type="component" value="Unassembled WGS sequence"/>
</dbReference>
<sequence length="307" mass="33621">MQPPDPQVDPPAHPSPTRADFIRAASRERDVQGIRMRWEESGEGPPVVLVHGIPTSPRLWRRVMPRVTGARLLAWEMVGYGDSIPEGRDRDISVRAQAGYLLDWLDALQIDRAVLAGHDLGGGVVQIAALRAPERCAGLLLTNAIGYDSWPIPSVKMLRASGALVRHMPDAAVKTGVFRMLMARGHDDGDVADESLDQHFGPYARHGAGEALMRQIDALDVHDTLDVADRLPTLANIPARVVWGVADRFQKPEHGERFARDLGVAFERIEGGKHFTPEDHPERIAAALDSLIAEVAARSASTARRSH</sequence>
<dbReference type="InterPro" id="IPR029058">
    <property type="entry name" value="AB_hydrolase_fold"/>
</dbReference>
<reference evidence="3" key="2">
    <citation type="submission" date="2020-09" db="EMBL/GenBank/DDBJ databases">
        <authorList>
            <person name="Sun Q."/>
            <person name="Kim S."/>
        </authorList>
    </citation>
    <scope>NUCLEOTIDE SEQUENCE</scope>
    <source>
        <strain evidence="3">KCTC 23077</strain>
    </source>
</reference>
<evidence type="ECO:0000259" key="2">
    <source>
        <dbReference type="Pfam" id="PF00561"/>
    </source>
</evidence>
<gene>
    <name evidence="3" type="ORF">GCM10007067_15980</name>
</gene>
<comment type="caution">
    <text evidence="3">The sequence shown here is derived from an EMBL/GenBank/DDBJ whole genome shotgun (WGS) entry which is preliminary data.</text>
</comment>
<evidence type="ECO:0000256" key="1">
    <source>
        <dbReference type="SAM" id="MobiDB-lite"/>
    </source>
</evidence>